<reference evidence="2" key="1">
    <citation type="submission" date="2020-11" db="EMBL/GenBank/DDBJ databases">
        <authorList>
            <person name="Tran Van P."/>
        </authorList>
    </citation>
    <scope>NUCLEOTIDE SEQUENCE</scope>
</reference>
<organism evidence="2">
    <name type="scientific">Darwinula stevensoni</name>
    <dbReference type="NCBI Taxonomy" id="69355"/>
    <lineage>
        <taxon>Eukaryota</taxon>
        <taxon>Metazoa</taxon>
        <taxon>Ecdysozoa</taxon>
        <taxon>Arthropoda</taxon>
        <taxon>Crustacea</taxon>
        <taxon>Oligostraca</taxon>
        <taxon>Ostracoda</taxon>
        <taxon>Podocopa</taxon>
        <taxon>Podocopida</taxon>
        <taxon>Darwinulocopina</taxon>
        <taxon>Darwinuloidea</taxon>
        <taxon>Darwinulidae</taxon>
        <taxon>Darwinula</taxon>
    </lineage>
</organism>
<gene>
    <name evidence="2" type="ORF">DSTB1V02_LOCUS9583</name>
</gene>
<feature type="compositionally biased region" description="Basic and acidic residues" evidence="1">
    <location>
        <begin position="16"/>
        <end position="39"/>
    </location>
</feature>
<feature type="region of interest" description="Disordered" evidence="1">
    <location>
        <begin position="108"/>
        <end position="174"/>
    </location>
</feature>
<feature type="compositionally biased region" description="Basic and acidic residues" evidence="1">
    <location>
        <begin position="116"/>
        <end position="136"/>
    </location>
</feature>
<keyword evidence="3" id="KW-1185">Reference proteome</keyword>
<name>A0A7R9A958_9CRUS</name>
<evidence type="ECO:0000313" key="3">
    <source>
        <dbReference type="Proteomes" id="UP000677054"/>
    </source>
</evidence>
<proteinExistence type="predicted"/>
<evidence type="ECO:0000256" key="1">
    <source>
        <dbReference type="SAM" id="MobiDB-lite"/>
    </source>
</evidence>
<dbReference type="AlphaFoldDB" id="A0A7R9A958"/>
<dbReference type="Proteomes" id="UP000677054">
    <property type="component" value="Unassembled WGS sequence"/>
</dbReference>
<dbReference type="EMBL" id="CAJPEV010002492">
    <property type="protein sequence ID" value="CAG0897090.1"/>
    <property type="molecule type" value="Genomic_DNA"/>
</dbReference>
<feature type="compositionally biased region" description="Low complexity" evidence="1">
    <location>
        <begin position="148"/>
        <end position="160"/>
    </location>
</feature>
<evidence type="ECO:0000313" key="2">
    <source>
        <dbReference type="EMBL" id="CAD7249796.1"/>
    </source>
</evidence>
<dbReference type="EMBL" id="LR902009">
    <property type="protein sequence ID" value="CAD7249796.1"/>
    <property type="molecule type" value="Genomic_DNA"/>
</dbReference>
<accession>A0A7R9A958</accession>
<feature type="region of interest" description="Disordered" evidence="1">
    <location>
        <begin position="1"/>
        <end position="57"/>
    </location>
</feature>
<sequence length="174" mass="20110">MRGGPAHDDHDDDHDDHDHDASNPRPEPEGLHRRPDRPGRRGRVHAQDVDSVPQRLNNDFWGDWGRELAMTATRLSIMAKWLRQLPWRSSAESHLSWNFFVSRRRRDVTRGGRPAKRAEGNPHEGAEEERREEGRASARPPSKRIRSPAQLPPRFRLPARFPLPSPAMTPLRRT</sequence>
<protein>
    <submittedName>
        <fullName evidence="2">Uncharacterized protein</fullName>
    </submittedName>
</protein>